<dbReference type="GO" id="GO:0006646">
    <property type="term" value="P:phosphatidylethanolamine biosynthetic process"/>
    <property type="evidence" value="ECO:0007669"/>
    <property type="project" value="UniProtKB-UniRule"/>
</dbReference>
<evidence type="ECO:0000256" key="7">
    <source>
        <dbReference type="ARBA" id="ARBA00023145"/>
    </source>
</evidence>
<comment type="subunit">
    <text evidence="12">Heterodimer of a large membrane-associated beta subunit and a small pyruvoyl-containing alpha subunit.</text>
</comment>
<keyword evidence="10 12" id="KW-1208">Phospholipid metabolism</keyword>
<dbReference type="HAMAP" id="MF_00663">
    <property type="entry name" value="PS_decarb_PSD_B_type2"/>
    <property type="match status" value="1"/>
</dbReference>
<keyword evidence="2 12" id="KW-1003">Cell membrane</keyword>
<keyword evidence="11 12" id="KW-0670">Pyruvate</keyword>
<organism evidence="13 14">
    <name type="scientific">Clostridium thermobutyricum DSM 4928</name>
    <dbReference type="NCBI Taxonomy" id="1121339"/>
    <lineage>
        <taxon>Bacteria</taxon>
        <taxon>Bacillati</taxon>
        <taxon>Bacillota</taxon>
        <taxon>Clostridia</taxon>
        <taxon>Eubacteriales</taxon>
        <taxon>Clostridiaceae</taxon>
        <taxon>Clostridium</taxon>
    </lineage>
</organism>
<evidence type="ECO:0000256" key="1">
    <source>
        <dbReference type="ARBA" id="ARBA00005189"/>
    </source>
</evidence>
<dbReference type="InterPro" id="IPR033177">
    <property type="entry name" value="PSD-B"/>
</dbReference>
<name>A0A1V4SSZ3_9CLOT</name>
<comment type="similarity">
    <text evidence="12">Belongs to the phosphatidylserine decarboxylase family. PSD-B subfamily. Prokaryotic type II sub-subfamily.</text>
</comment>
<evidence type="ECO:0000256" key="8">
    <source>
        <dbReference type="ARBA" id="ARBA00023209"/>
    </source>
</evidence>
<proteinExistence type="inferred from homology"/>
<dbReference type="UniPathway" id="UPA00558">
    <property type="reaction ID" value="UER00616"/>
</dbReference>
<comment type="catalytic activity">
    <reaction evidence="12">
        <text>a 1,2-diacyl-sn-glycero-3-phospho-L-serine + H(+) = a 1,2-diacyl-sn-glycero-3-phosphoethanolamine + CO2</text>
        <dbReference type="Rhea" id="RHEA:20828"/>
        <dbReference type="ChEBI" id="CHEBI:15378"/>
        <dbReference type="ChEBI" id="CHEBI:16526"/>
        <dbReference type="ChEBI" id="CHEBI:57262"/>
        <dbReference type="ChEBI" id="CHEBI:64612"/>
        <dbReference type="EC" id="4.1.1.65"/>
    </reaction>
</comment>
<accession>A0A1V4SSZ3</accession>
<gene>
    <name evidence="12 13" type="primary">psd</name>
    <name evidence="13" type="ORF">CLTHE_22100</name>
</gene>
<dbReference type="InterPro" id="IPR003817">
    <property type="entry name" value="PS_Dcarbxylase"/>
</dbReference>
<feature type="active site" description="Schiff-base intermediate with substrate; via pyruvic acid; for decarboxylase activity" evidence="12">
    <location>
        <position position="256"/>
    </location>
</feature>
<feature type="active site" description="Charge relay system; for autoendoproteolytic cleavage activity" evidence="12">
    <location>
        <position position="169"/>
    </location>
</feature>
<feature type="active site" description="Charge relay system; for autoendoproteolytic cleavage activity" evidence="12">
    <location>
        <position position="113"/>
    </location>
</feature>
<keyword evidence="5 12" id="KW-0443">Lipid metabolism</keyword>
<evidence type="ECO:0000313" key="14">
    <source>
        <dbReference type="Proteomes" id="UP000191448"/>
    </source>
</evidence>
<comment type="pathway">
    <text evidence="1">Lipid metabolism.</text>
</comment>
<dbReference type="RefSeq" id="WP_080023471.1">
    <property type="nucleotide sequence ID" value="NZ_LTAY01000059.1"/>
</dbReference>
<keyword evidence="3 12" id="KW-0444">Lipid biosynthesis</keyword>
<comment type="caution">
    <text evidence="13">The sequence shown here is derived from an EMBL/GenBank/DDBJ whole genome shotgun (WGS) entry which is preliminary data.</text>
</comment>
<evidence type="ECO:0000256" key="11">
    <source>
        <dbReference type="ARBA" id="ARBA00023317"/>
    </source>
</evidence>
<dbReference type="OrthoDB" id="9802030at2"/>
<dbReference type="InterPro" id="IPR033179">
    <property type="entry name" value="PSD_type2_pro"/>
</dbReference>
<dbReference type="AlphaFoldDB" id="A0A1V4SSZ3"/>
<evidence type="ECO:0000256" key="9">
    <source>
        <dbReference type="ARBA" id="ARBA00023239"/>
    </source>
</evidence>
<dbReference type="Pfam" id="PF02666">
    <property type="entry name" value="PS_Dcarbxylase"/>
    <property type="match status" value="1"/>
</dbReference>
<evidence type="ECO:0000256" key="5">
    <source>
        <dbReference type="ARBA" id="ARBA00023098"/>
    </source>
</evidence>
<evidence type="ECO:0000256" key="3">
    <source>
        <dbReference type="ARBA" id="ARBA00022516"/>
    </source>
</evidence>
<keyword evidence="9 12" id="KW-0456">Lyase</keyword>
<evidence type="ECO:0000256" key="12">
    <source>
        <dbReference type="HAMAP-Rule" id="MF_00663"/>
    </source>
</evidence>
<reference evidence="13 14" key="1">
    <citation type="submission" date="2016-02" db="EMBL/GenBank/DDBJ databases">
        <title>Genome sequence of Clostridium thermobutyricum DSM 4928.</title>
        <authorList>
            <person name="Poehlein A."/>
            <person name="Daniel R."/>
        </authorList>
    </citation>
    <scope>NUCLEOTIDE SEQUENCE [LARGE SCALE GENOMIC DNA]</scope>
    <source>
        <strain evidence="13 14">DSM 4928</strain>
    </source>
</reference>
<comment type="PTM">
    <text evidence="12">Is synthesized initially as an inactive proenzyme. Formation of the active enzyme involves a self-maturation process in which the active site pyruvoyl group is generated from an internal serine residue via an autocatalytic post-translational modification. Two non-identical subunits are generated from the proenzyme in this reaction, and the pyruvate is formed at the N-terminus of the alpha chain, which is derived from the carboxyl end of the proenzyme. The autoendoproteolytic cleavage occurs by a canonical serine protease mechanism, in which the side chain hydroxyl group of the serine supplies its oxygen atom to form the C-terminus of the beta chain, while the remainder of the serine residue undergoes an oxidative deamination to produce ammonia and the pyruvoyl prosthetic group on the alpha chain. During this reaction, the Ser that is part of the protease active site of the proenzyme becomes the pyruvoyl prosthetic group, which constitutes an essential element of the active site of the mature decarboxylase.</text>
</comment>
<evidence type="ECO:0000256" key="4">
    <source>
        <dbReference type="ARBA" id="ARBA00022793"/>
    </source>
</evidence>
<dbReference type="NCBIfam" id="NF001941">
    <property type="entry name" value="PRK00723.1"/>
    <property type="match status" value="1"/>
</dbReference>
<keyword evidence="4 12" id="KW-0210">Decarboxylase</keyword>
<feature type="active site" description="Charge relay system; for autoendoproteolytic cleavage activity" evidence="12">
    <location>
        <position position="256"/>
    </location>
</feature>
<keyword evidence="8 12" id="KW-0594">Phospholipid biosynthesis</keyword>
<evidence type="ECO:0000313" key="13">
    <source>
        <dbReference type="EMBL" id="OPX46972.1"/>
    </source>
</evidence>
<dbReference type="EMBL" id="LTAY01000059">
    <property type="protein sequence ID" value="OPX46972.1"/>
    <property type="molecule type" value="Genomic_DNA"/>
</dbReference>
<evidence type="ECO:0000256" key="2">
    <source>
        <dbReference type="ARBA" id="ARBA00022475"/>
    </source>
</evidence>
<keyword evidence="7 12" id="KW-0865">Zymogen</keyword>
<protein>
    <recommendedName>
        <fullName evidence="12">Phosphatidylserine decarboxylase proenzyme</fullName>
        <ecNumber evidence="12">4.1.1.65</ecNumber>
    </recommendedName>
    <component>
        <recommendedName>
            <fullName evidence="12">Phosphatidylserine decarboxylase alpha chain</fullName>
        </recommendedName>
    </component>
    <component>
        <recommendedName>
            <fullName evidence="12">Phosphatidylserine decarboxylase beta chain</fullName>
        </recommendedName>
    </component>
</protein>
<evidence type="ECO:0000256" key="6">
    <source>
        <dbReference type="ARBA" id="ARBA00023136"/>
    </source>
</evidence>
<dbReference type="EC" id="4.1.1.65" evidence="12"/>
<dbReference type="GO" id="GO:0004609">
    <property type="term" value="F:phosphatidylserine decarboxylase activity"/>
    <property type="evidence" value="ECO:0007669"/>
    <property type="project" value="UniProtKB-UniRule"/>
</dbReference>
<feature type="site" description="Cleavage (non-hydrolytic); by autocatalysis" evidence="12">
    <location>
        <begin position="255"/>
        <end position="256"/>
    </location>
</feature>
<comment type="subcellular location">
    <subcellularLocation>
        <location evidence="12">Cell membrane</location>
        <topology evidence="12">Peripheral membrane protein</topology>
    </subcellularLocation>
</comment>
<dbReference type="Proteomes" id="UP000191448">
    <property type="component" value="Unassembled WGS sequence"/>
</dbReference>
<dbReference type="PANTHER" id="PTHR10067">
    <property type="entry name" value="PHOSPHATIDYLSERINE DECARBOXYLASE"/>
    <property type="match status" value="1"/>
</dbReference>
<keyword evidence="6 12" id="KW-0472">Membrane</keyword>
<feature type="chain" id="PRO_5023383745" description="Phosphatidylserine decarboxylase alpha chain" evidence="12">
    <location>
        <begin position="256"/>
        <end position="296"/>
    </location>
</feature>
<feature type="modified residue" description="Pyruvic acid (Ser); by autocatalysis" evidence="12">
    <location>
        <position position="256"/>
    </location>
</feature>
<comment type="function">
    <text evidence="12">Catalyzes the formation of phosphatidylethanolamine (PtdEtn) from phosphatidylserine (PtdSer).</text>
</comment>
<dbReference type="PANTHER" id="PTHR10067:SF17">
    <property type="entry name" value="PHOSPHATIDYLSERINE DECARBOXYLASE PROENZYME 2"/>
    <property type="match status" value="1"/>
</dbReference>
<dbReference type="NCBIfam" id="TIGR00163">
    <property type="entry name" value="PS_decarb"/>
    <property type="match status" value="1"/>
</dbReference>
<dbReference type="GO" id="GO:0005886">
    <property type="term" value="C:plasma membrane"/>
    <property type="evidence" value="ECO:0007669"/>
    <property type="project" value="UniProtKB-SubCell"/>
</dbReference>
<comment type="cofactor">
    <cofactor evidence="12">
        <name>pyruvate</name>
        <dbReference type="ChEBI" id="CHEBI:15361"/>
    </cofactor>
    <text evidence="12">Binds 1 pyruvoyl group covalently per subunit.</text>
</comment>
<evidence type="ECO:0000256" key="10">
    <source>
        <dbReference type="ARBA" id="ARBA00023264"/>
    </source>
</evidence>
<feature type="chain" id="PRO_5023383744" description="Phosphatidylserine decarboxylase beta chain" evidence="12">
    <location>
        <begin position="1"/>
        <end position="255"/>
    </location>
</feature>
<comment type="pathway">
    <text evidence="12">Phospholipid metabolism; phosphatidylethanolamine biosynthesis; phosphatidylethanolamine from CDP-diacylglycerol: step 2/2.</text>
</comment>
<sequence>MLLVYNRKTKRYEEENIAGKKYLVWCYESPKGKKLTELIFKKKLCSKVYGAFCDTKFSRKKIKHFIRDFDIDMNVCKKKPKEFSNFNDFFTRKLKPNARPFSKDEKDLISPADGRALAYENIELDNLVQIKGFTYSLRELINNDEVAKKFENGTCIIFRLSPIDYHRYHFIDSGVTAKSTFIPGRYYSVNPIALKNIPKLFCENKREWSLFESDNFKDILYVEVGATCVGTIVQTYEPGSRVSKGDEKGFFKFGGSTVVLFFEKDTVKIDSDILEQTNLGYETRVSMGETIGRKVD</sequence>